<name>A0A7C8HDH9_9FIRM</name>
<dbReference type="AlphaFoldDB" id="A0A7C8HDH9"/>
<accession>A0A7C8HDH9</accession>
<evidence type="ECO:0000313" key="2">
    <source>
        <dbReference type="EMBL" id="KAE9630698.1"/>
    </source>
</evidence>
<reference evidence="2 3" key="1">
    <citation type="submission" date="2019-12" db="EMBL/GenBank/DDBJ databases">
        <title>Defluviitalea raffinosedens, isolated from a biogas fermenter, genome sequencing and characterization.</title>
        <authorList>
            <person name="Rettenmaier R."/>
            <person name="Schneider M."/>
            <person name="Neuhaus K."/>
            <person name="Liebl W."/>
            <person name="Zverlov V."/>
        </authorList>
    </citation>
    <scope>NUCLEOTIDE SEQUENCE [LARGE SCALE GENOMIC DNA]</scope>
    <source>
        <strain evidence="2 3">249c-K6</strain>
    </source>
</reference>
<keyword evidence="3" id="KW-1185">Reference proteome</keyword>
<protein>
    <submittedName>
        <fullName evidence="2">Uncharacterized protein</fullName>
    </submittedName>
</protein>
<evidence type="ECO:0000313" key="3">
    <source>
        <dbReference type="Proteomes" id="UP000483018"/>
    </source>
</evidence>
<gene>
    <name evidence="2" type="ORF">GND95_12350</name>
</gene>
<proteinExistence type="predicted"/>
<dbReference type="EMBL" id="WSLF01000014">
    <property type="protein sequence ID" value="KAE9630698.1"/>
    <property type="molecule type" value="Genomic_DNA"/>
</dbReference>
<sequence>MYSDINEELQKAHEGMLYHRKLVSKLEDLKAQKSALVKKVEELMKQVEKEDLDVKNLEGKSISHIFYTILGNLDEKLEKEREEALAARLKYDQACMDLRNVEDNIARLELEEAKNRDWKAIYQKIYNEKKEQLIRSASKTGEEILNLSQQITALRNYGRELKEAIDAGEDVFTHLEAASKSLNSAEGWGAWDLMGGGFFSDLAKHSHIDEAKVEVSKAQVKLSRFRSELADIKVISNLSIEISDFEKFADFFFDGLFADWHMQSKIKDSLESVERTKNQVNHVLKKLKSMEKENMDRINLLNEEINRLITNA</sequence>
<feature type="coiled-coil region" evidence="1">
    <location>
        <begin position="19"/>
        <end position="111"/>
    </location>
</feature>
<dbReference type="Proteomes" id="UP000483018">
    <property type="component" value="Unassembled WGS sequence"/>
</dbReference>
<keyword evidence="1" id="KW-0175">Coiled coil</keyword>
<feature type="coiled-coil region" evidence="1">
    <location>
        <begin position="270"/>
        <end position="304"/>
    </location>
</feature>
<evidence type="ECO:0000256" key="1">
    <source>
        <dbReference type="SAM" id="Coils"/>
    </source>
</evidence>
<organism evidence="2 3">
    <name type="scientific">Defluviitalea raffinosedens</name>
    <dbReference type="NCBI Taxonomy" id="1450156"/>
    <lineage>
        <taxon>Bacteria</taxon>
        <taxon>Bacillati</taxon>
        <taxon>Bacillota</taxon>
        <taxon>Clostridia</taxon>
        <taxon>Lachnospirales</taxon>
        <taxon>Defluviitaleaceae</taxon>
        <taxon>Defluviitalea</taxon>
    </lineage>
</organism>
<comment type="caution">
    <text evidence="2">The sequence shown here is derived from an EMBL/GenBank/DDBJ whole genome shotgun (WGS) entry which is preliminary data.</text>
</comment>